<dbReference type="SMART" id="SM01301">
    <property type="entry name" value="PTPlike_phytase"/>
    <property type="match status" value="3"/>
</dbReference>
<proteinExistence type="predicted"/>
<dbReference type="SUPFAM" id="SSF52799">
    <property type="entry name" value="(Phosphotyrosine protein) phosphatases II"/>
    <property type="match status" value="2"/>
</dbReference>
<dbReference type="InterPro" id="IPR029021">
    <property type="entry name" value="Prot-tyrosine_phosphatase-like"/>
</dbReference>
<dbReference type="Pfam" id="PF14566">
    <property type="entry name" value="PTPlike_phytase"/>
    <property type="match status" value="3"/>
</dbReference>
<feature type="compositionally biased region" description="Low complexity" evidence="1">
    <location>
        <begin position="1112"/>
        <end position="1155"/>
    </location>
</feature>
<evidence type="ECO:0000313" key="3">
    <source>
        <dbReference type="Proteomes" id="UP001054857"/>
    </source>
</evidence>
<organism evidence="2 3">
    <name type="scientific">Astrephomene gubernaculifera</name>
    <dbReference type="NCBI Taxonomy" id="47775"/>
    <lineage>
        <taxon>Eukaryota</taxon>
        <taxon>Viridiplantae</taxon>
        <taxon>Chlorophyta</taxon>
        <taxon>core chlorophytes</taxon>
        <taxon>Chlorophyceae</taxon>
        <taxon>CS clade</taxon>
        <taxon>Chlamydomonadales</taxon>
        <taxon>Astrephomenaceae</taxon>
        <taxon>Astrephomene</taxon>
    </lineage>
</organism>
<feature type="compositionally biased region" description="Acidic residues" evidence="1">
    <location>
        <begin position="749"/>
        <end position="763"/>
    </location>
</feature>
<evidence type="ECO:0008006" key="4">
    <source>
        <dbReference type="Google" id="ProtNLM"/>
    </source>
</evidence>
<comment type="caution">
    <text evidence="2">The sequence shown here is derived from an EMBL/GenBank/DDBJ whole genome shotgun (WGS) entry which is preliminary data.</text>
</comment>
<dbReference type="Gene3D" id="3.90.190.10">
    <property type="entry name" value="Protein tyrosine phosphatase superfamily"/>
    <property type="match status" value="3"/>
</dbReference>
<gene>
    <name evidence="2" type="ORF">Agub_g10003</name>
</gene>
<dbReference type="EMBL" id="BMAR01000022">
    <property type="protein sequence ID" value="GFR48167.1"/>
    <property type="molecule type" value="Genomic_DNA"/>
</dbReference>
<protein>
    <recommendedName>
        <fullName evidence="4">Paladin</fullName>
    </recommendedName>
</protein>
<evidence type="ECO:0000313" key="2">
    <source>
        <dbReference type="EMBL" id="GFR48167.1"/>
    </source>
</evidence>
<evidence type="ECO:0000256" key="1">
    <source>
        <dbReference type="SAM" id="MobiDB-lite"/>
    </source>
</evidence>
<sequence>MSAPGPKAQDVLPAPEEVIASRAGDVLIKHTTLKADHFPSCHNTKLVPIIDGAPNFRQIPGVPMYGVAIPTVTGVRSALNAVGANKGARKVYWQNLREEPLVFINGQPFVVREADQPFCNLEYTGIDRSRVEDMERRLKEDILREAALFGNRILVKGENEDLSLFDSWEPVTAADVQTPNEVYAELRADGYHINYLRIPITDEKAPKDSDFDMLISRMWPHLGTSAFIFNCQMGRGRTTTGTIIGTLLYLRKLGAFPAAGAAGAGAGAATCPAAAAAAAIPAWFPAALAAAPPVGEQTRDKLKWGMYDVVRSLLRVLENGVAGKAVLDAVIDHCSQMQNLREAIGSYRSRFLKEMRERQRESVLAVCLEYLERYYMLIAFASYLYSPAFNPELPTQASFADWMSSRPELRSILMRLLRRNSMAALDLHVPAEVAAGGVPPSLLLGGGAGGSSGAVAGPAAGGSSSDVVAARSGAVLGPFTILKEDQFPGMRSPKIPQPIEGAPNFRGLPGMPIFGAGMPSIEGIVAVLRVVSGSTSPTASKRVHALWINMREEPVVYIKGRPFVLREERRPLKNMAEYAGIDAERVAQMEERLKRDVLAEAEKFGGRILLAFEAQDSGHLGELSDVWEAIEGPQDVMTSAEVYGALASQGFAVKYFRVPVTDGTSPSAGDFESILRSILDWGLENPVIFNCQLGIGRTTTGMVIAGLVHLYSTGSLACGAATHGSAIDGMDDEAFHRFILEGVSPRSDAEEDADGEHRDEEDEREPKIWDLSPEELELQRSLAGGGYVGVRRVARLLEEGDAAKAVVDQIIDAASDVINLRVAIMKYRKPRSSYKYIRPEMQQRHAAFKRGSAYLQRYVQLIAFSSYLEHVGPESASFVDWLAARPDLKAAFAAIHDNPGAALEPVPVTKLPSVYKGMVSEDGGEGGVVDQRAVLSRRKGRTLTKRTILKSYQLPPASAEEGEEEGELLPQQVRAGPFPVLCVGNVPSSELAALLRHLGAAPPPDSESSSRRRHSHRRTAHVVISDVREELVVYVNGVPYMRRELEMPAAAMHHAGIHAAQLQELEQLLKEDVQDEAALWGGRVLLHRELAAPAAAGPSGASPGKPSGGSGAPSAATSPGPAPAGTSDSSGAPATITATTTTTSSGNNSSSSDNGKSGGAGGKMDDVTRLVDLYPGSSVAPFWEEVDGDSPSALLSPLELMQQLAEAGYRISYRRIPLSRERTPEAADVDALHAQLADSAATAAASLAAAAMTVDDAADGDGSDGSDSGDGSPAAGKPEVIHLILSRTPTGSSARFVCSLFGTYLSRESTMAAATQHAAAGGGLGFGVGSPIGGSPIRSAVLAAAGGAGGLSPPMPGSAGSGSGVHASRSLDVSAGEYRGIMSLCRLLPGGFEAKLAVDGAISAVAKEVGDMLRDIHDCKAQAEAPGPATTAAAAATSGGGTAVPAVALLGPQFAARQLGLHYLKRYFLLVTYRCYLDHGAFRRCSFADWVRQQPELHHLANHLTLDT</sequence>
<dbReference type="PANTHER" id="PTHR23339">
    <property type="entry name" value="TYROSINE SPECIFIC PROTEIN PHOSPHATASE AND DUAL SPECIFICITY PROTEIN PHOSPHATASE"/>
    <property type="match status" value="1"/>
</dbReference>
<feature type="region of interest" description="Disordered" evidence="1">
    <location>
        <begin position="1094"/>
        <end position="1164"/>
    </location>
</feature>
<accession>A0AAD3DW16</accession>
<dbReference type="InterPro" id="IPR050561">
    <property type="entry name" value="PTP"/>
</dbReference>
<name>A0AAD3DW16_9CHLO</name>
<dbReference type="CDD" id="cd14496">
    <property type="entry name" value="PTP_paladin"/>
    <property type="match status" value="1"/>
</dbReference>
<feature type="region of interest" description="Disordered" evidence="1">
    <location>
        <begin position="999"/>
        <end position="1019"/>
    </location>
</feature>
<reference evidence="2 3" key="1">
    <citation type="journal article" date="2021" name="Sci. Rep.">
        <title>Genome sequencing of the multicellular alga Astrephomene provides insights into convergent evolution of germ-soma differentiation.</title>
        <authorList>
            <person name="Yamashita S."/>
            <person name="Yamamoto K."/>
            <person name="Matsuzaki R."/>
            <person name="Suzuki S."/>
            <person name="Yamaguchi H."/>
            <person name="Hirooka S."/>
            <person name="Minakuchi Y."/>
            <person name="Miyagishima S."/>
            <person name="Kawachi M."/>
            <person name="Toyoda A."/>
            <person name="Nozaki H."/>
        </authorList>
    </citation>
    <scope>NUCLEOTIDE SEQUENCE [LARGE SCALE GENOMIC DNA]</scope>
    <source>
        <strain evidence="2 3">NIES-4017</strain>
    </source>
</reference>
<feature type="compositionally biased region" description="Low complexity" evidence="1">
    <location>
        <begin position="1094"/>
        <end position="1105"/>
    </location>
</feature>
<feature type="region of interest" description="Disordered" evidence="1">
    <location>
        <begin position="1257"/>
        <end position="1276"/>
    </location>
</feature>
<dbReference type="Proteomes" id="UP001054857">
    <property type="component" value="Unassembled WGS sequence"/>
</dbReference>
<feature type="compositionally biased region" description="Low complexity" evidence="1">
    <location>
        <begin position="1265"/>
        <end position="1276"/>
    </location>
</feature>
<keyword evidence="3" id="KW-1185">Reference proteome</keyword>
<feature type="region of interest" description="Disordered" evidence="1">
    <location>
        <begin position="745"/>
        <end position="766"/>
    </location>
</feature>